<keyword evidence="2" id="KW-1185">Reference proteome</keyword>
<reference evidence="1 2" key="2">
    <citation type="submission" date="2020-03" db="EMBL/GenBank/DDBJ databases">
        <title>Kangsaoukella pontilimi gen. nov., sp. nov., a new member of the family Rhodobacteraceae isolated from a tidal mudflat.</title>
        <authorList>
            <person name="Kim I.S."/>
        </authorList>
    </citation>
    <scope>NUCLEOTIDE SEQUENCE [LARGE SCALE GENOMIC DNA]</scope>
    <source>
        <strain evidence="1 2">GH1-50</strain>
    </source>
</reference>
<gene>
    <name evidence="1" type="ORF">GQ651_06785</name>
</gene>
<reference evidence="1 2" key="1">
    <citation type="submission" date="2019-12" db="EMBL/GenBank/DDBJ databases">
        <authorList>
            <person name="Lee S.D."/>
        </authorList>
    </citation>
    <scope>NUCLEOTIDE SEQUENCE [LARGE SCALE GENOMIC DNA]</scope>
    <source>
        <strain evidence="1 2">GH1-50</strain>
    </source>
</reference>
<evidence type="ECO:0000313" key="1">
    <source>
        <dbReference type="EMBL" id="MXQ07548.1"/>
    </source>
</evidence>
<evidence type="ECO:0000313" key="2">
    <source>
        <dbReference type="Proteomes" id="UP000480350"/>
    </source>
</evidence>
<sequence length="148" mass="16575">MKEIIYLILLLAAAGMLWIRFAPHDTDRWHVDPAEVGDPRGSGVRLIGKEAPRFPGDPDTVLQELADIALSEPRVRILEGGVDDGLLTFVARTKLMGYPDYITFKAVAEGDETKLAVASRARFGSSDWGVNRDRLDRWFAELDLRLRP</sequence>
<name>A0A7C9IFH1_9RHOB</name>
<accession>A0A7C9IFH1</accession>
<dbReference type="Proteomes" id="UP000480350">
    <property type="component" value="Unassembled WGS sequence"/>
</dbReference>
<dbReference type="InterPro" id="IPR010865">
    <property type="entry name" value="DUF1499"/>
</dbReference>
<dbReference type="EMBL" id="WUPT01000001">
    <property type="protein sequence ID" value="MXQ07548.1"/>
    <property type="molecule type" value="Genomic_DNA"/>
</dbReference>
<dbReference type="Pfam" id="PF07386">
    <property type="entry name" value="DUF1499"/>
    <property type="match status" value="1"/>
</dbReference>
<dbReference type="AlphaFoldDB" id="A0A7C9IFH1"/>
<dbReference type="RefSeq" id="WP_160763417.1">
    <property type="nucleotide sequence ID" value="NZ_WUPT01000001.1"/>
</dbReference>
<protein>
    <submittedName>
        <fullName evidence="1">DUF1499 domain-containing protein</fullName>
    </submittedName>
</protein>
<proteinExistence type="predicted"/>
<comment type="caution">
    <text evidence="1">The sequence shown here is derived from an EMBL/GenBank/DDBJ whole genome shotgun (WGS) entry which is preliminary data.</text>
</comment>
<organism evidence="1 2">
    <name type="scientific">Kangsaoukella pontilimi</name>
    <dbReference type="NCBI Taxonomy" id="2691042"/>
    <lineage>
        <taxon>Bacteria</taxon>
        <taxon>Pseudomonadati</taxon>
        <taxon>Pseudomonadota</taxon>
        <taxon>Alphaproteobacteria</taxon>
        <taxon>Rhodobacterales</taxon>
        <taxon>Paracoccaceae</taxon>
        <taxon>Kangsaoukella</taxon>
    </lineage>
</organism>